<evidence type="ECO:0000313" key="2">
    <source>
        <dbReference type="EMBL" id="CAK9187389.1"/>
    </source>
</evidence>
<accession>A0ABC8V2A4</accession>
<name>A0ABC8V2A4_9AQUA</name>
<keyword evidence="3" id="KW-1185">Reference proteome</keyword>
<proteinExistence type="predicted"/>
<feature type="region of interest" description="Disordered" evidence="1">
    <location>
        <begin position="181"/>
        <end position="200"/>
    </location>
</feature>
<dbReference type="PANTHER" id="PTHR31549:SF129">
    <property type="entry name" value="DUF4220 DOMAIN-CONTAINING PROTEIN"/>
    <property type="match status" value="1"/>
</dbReference>
<dbReference type="PANTHER" id="PTHR31549">
    <property type="entry name" value="PROTEIN, PUTATIVE (DUF247)-RELATED-RELATED"/>
    <property type="match status" value="1"/>
</dbReference>
<evidence type="ECO:0000256" key="1">
    <source>
        <dbReference type="SAM" id="MobiDB-lite"/>
    </source>
</evidence>
<dbReference type="Proteomes" id="UP001642360">
    <property type="component" value="Unassembled WGS sequence"/>
</dbReference>
<dbReference type="Pfam" id="PF03140">
    <property type="entry name" value="DUF247"/>
    <property type="match status" value="2"/>
</dbReference>
<comment type="caution">
    <text evidence="2">The sequence shown here is derived from an EMBL/GenBank/DDBJ whole genome shotgun (WGS) entry which is preliminary data.</text>
</comment>
<gene>
    <name evidence="2" type="ORF">ILEXP_LOCUS57934</name>
</gene>
<protein>
    <submittedName>
        <fullName evidence="2">Uncharacterized protein</fullName>
    </submittedName>
</protein>
<sequence>MRDFMIRKSFQLVLITMAPELKEAGKLKAAVAFEFIKDNDHEPEVFYNKILELVGEARDCNAEGSPMMIRHLDGCFLLGFIEGCVNKKELILTILSCFLGLASLTTLYNDLILLENQLPFLVIHGLMSIRHLEDEREKMIHSFLHSTYAHRPVNKKQEPQDEGRQPLHLLELLQEKYLSHHKADDGRNKGKHSSSTLSKASDHSFGSAIELKAKRIYFKSSGPSCLTDINFTFCCYGQLMLPHIVSSSNIKCLFLNMITYEMAPNTLTCLEVCNYIYFMNLLISGANDVIELRSHYIIVKQCQKLSQAAIRAGLGKGSFNQGETMIVILPATVSKVEVYVPRTTKNRQGHQDKQPLHLLGLVREKHLPRNKEDGKDRNAPNKVLLHSFVSATKLKAKEIHFKSSNTFCLTDISFTSSFGHGQWTLPPMYLTCTSSPSF</sequence>
<dbReference type="AlphaFoldDB" id="A0ABC8V2A4"/>
<evidence type="ECO:0000313" key="3">
    <source>
        <dbReference type="Proteomes" id="UP001642360"/>
    </source>
</evidence>
<dbReference type="InterPro" id="IPR004158">
    <property type="entry name" value="DUF247_pln"/>
</dbReference>
<dbReference type="EMBL" id="CAUOFW020009947">
    <property type="protein sequence ID" value="CAK9187389.1"/>
    <property type="molecule type" value="Genomic_DNA"/>
</dbReference>
<reference evidence="2 3" key="1">
    <citation type="submission" date="2024-02" db="EMBL/GenBank/DDBJ databases">
        <authorList>
            <person name="Vignale AGUSTIN F."/>
            <person name="Sosa J E."/>
            <person name="Modenutti C."/>
        </authorList>
    </citation>
    <scope>NUCLEOTIDE SEQUENCE [LARGE SCALE GENOMIC DNA]</scope>
</reference>
<organism evidence="2 3">
    <name type="scientific">Ilex paraguariensis</name>
    <name type="common">yerba mate</name>
    <dbReference type="NCBI Taxonomy" id="185542"/>
    <lineage>
        <taxon>Eukaryota</taxon>
        <taxon>Viridiplantae</taxon>
        <taxon>Streptophyta</taxon>
        <taxon>Embryophyta</taxon>
        <taxon>Tracheophyta</taxon>
        <taxon>Spermatophyta</taxon>
        <taxon>Magnoliopsida</taxon>
        <taxon>eudicotyledons</taxon>
        <taxon>Gunneridae</taxon>
        <taxon>Pentapetalae</taxon>
        <taxon>asterids</taxon>
        <taxon>campanulids</taxon>
        <taxon>Aquifoliales</taxon>
        <taxon>Aquifoliaceae</taxon>
        <taxon>Ilex</taxon>
    </lineage>
</organism>